<keyword evidence="2" id="KW-1185">Reference proteome</keyword>
<sequence length="38" mass="3979">MLPNSTASSGVKQQSAVMAEPTMPVANSVRLFIPSYPA</sequence>
<protein>
    <submittedName>
        <fullName evidence="1">Uncharacterized protein</fullName>
    </submittedName>
</protein>
<organism evidence="1 2">
    <name type="scientific">endosymbiont of Riftia pachyptila</name>
    <name type="common">vent Ph05</name>
    <dbReference type="NCBI Taxonomy" id="1048808"/>
    <lineage>
        <taxon>Bacteria</taxon>
        <taxon>Pseudomonadati</taxon>
        <taxon>Pseudomonadota</taxon>
        <taxon>Gammaproteobacteria</taxon>
        <taxon>sulfur-oxidizing symbionts</taxon>
    </lineage>
</organism>
<proteinExistence type="predicted"/>
<evidence type="ECO:0000313" key="2">
    <source>
        <dbReference type="Proteomes" id="UP000004491"/>
    </source>
</evidence>
<dbReference type="AlphaFoldDB" id="G2DCV7"/>
<dbReference type="EMBL" id="AFOC01000033">
    <property type="protein sequence ID" value="EGV51543.1"/>
    <property type="molecule type" value="Genomic_DNA"/>
</dbReference>
<accession>G2DCV7</accession>
<gene>
    <name evidence="1" type="ORF">Rifp1Sym_bf00160</name>
</gene>
<dbReference type="Proteomes" id="UP000004491">
    <property type="component" value="Unassembled WGS sequence"/>
</dbReference>
<reference evidence="1" key="1">
    <citation type="journal article" date="2011" name="ISME J.">
        <title>The endosymbionts of the deep-sea tubeworms Riftia pachyptila and Tevnia jerichonana share an identical physiology as revealed by proteogenomic analyses.</title>
        <authorList>
            <person name="Gardebrecht A."/>
            <person name="Markert S."/>
            <person name="Felbeck H."/>
            <person name="Thuermer A."/>
            <person name="Albrecht D."/>
            <person name="Wollherr A."/>
            <person name="Kabisch J."/>
            <person name="Lehmann R."/>
            <person name="Daniel R."/>
            <person name="Liesegang H."/>
            <person name="Hecker M."/>
            <person name="Sievert S.M."/>
            <person name="Schweder T."/>
        </authorList>
    </citation>
    <scope>NUCLEOTIDE SEQUENCE [LARGE SCALE GENOMIC DNA]</scope>
</reference>
<evidence type="ECO:0000313" key="1">
    <source>
        <dbReference type="EMBL" id="EGV51543.1"/>
    </source>
</evidence>
<name>G2DCV7_9GAMM</name>
<comment type="caution">
    <text evidence="1">The sequence shown here is derived from an EMBL/GenBank/DDBJ whole genome shotgun (WGS) entry which is preliminary data.</text>
</comment>